<dbReference type="PROSITE" id="PS51755">
    <property type="entry name" value="OMPR_PHOB"/>
    <property type="match status" value="1"/>
</dbReference>
<dbReference type="Proteomes" id="UP000321820">
    <property type="component" value="Chromosome"/>
</dbReference>
<dbReference type="InterPro" id="IPR016032">
    <property type="entry name" value="Sig_transdc_resp-reg_C-effctor"/>
</dbReference>
<evidence type="ECO:0000313" key="5">
    <source>
        <dbReference type="Proteomes" id="UP000321820"/>
    </source>
</evidence>
<accession>A0A5B9E7L1</accession>
<sequence>MGCVYFFDEFTFETGPNSLSRGIQKIPIPAKQLDLLCALVRAQGEPVRKDTLLREVWPNTNVEHHTLIQTVYLLRLSLGKMADGQEYIQTVSGYGYRLAAHITTSELSPSRVSQRHGIRNSLTDLWHRLGLFS</sequence>
<reference evidence="4 5" key="1">
    <citation type="submission" date="2019-08" db="EMBL/GenBank/DDBJ databases">
        <title>Complete genome sequence of Terriglobus albidus strain ORNL.</title>
        <authorList>
            <person name="Podar M."/>
        </authorList>
    </citation>
    <scope>NUCLEOTIDE SEQUENCE [LARGE SCALE GENOMIC DNA]</scope>
    <source>
        <strain evidence="4 5">ORNL</strain>
    </source>
</reference>
<gene>
    <name evidence="4" type="ORF">FTW19_05680</name>
</gene>
<dbReference type="GO" id="GO:0000160">
    <property type="term" value="P:phosphorelay signal transduction system"/>
    <property type="evidence" value="ECO:0007669"/>
    <property type="project" value="InterPro"/>
</dbReference>
<evidence type="ECO:0000256" key="2">
    <source>
        <dbReference type="PROSITE-ProRule" id="PRU01091"/>
    </source>
</evidence>
<evidence type="ECO:0000313" key="4">
    <source>
        <dbReference type="EMBL" id="QEE27544.1"/>
    </source>
</evidence>
<dbReference type="SMART" id="SM00862">
    <property type="entry name" value="Trans_reg_C"/>
    <property type="match status" value="1"/>
</dbReference>
<dbReference type="EMBL" id="CP042806">
    <property type="protein sequence ID" value="QEE27544.1"/>
    <property type="molecule type" value="Genomic_DNA"/>
</dbReference>
<dbReference type="RefSeq" id="WP_147646735.1">
    <property type="nucleotide sequence ID" value="NZ_CP042806.1"/>
</dbReference>
<organism evidence="4 5">
    <name type="scientific">Terriglobus albidus</name>
    <dbReference type="NCBI Taxonomy" id="1592106"/>
    <lineage>
        <taxon>Bacteria</taxon>
        <taxon>Pseudomonadati</taxon>
        <taxon>Acidobacteriota</taxon>
        <taxon>Terriglobia</taxon>
        <taxon>Terriglobales</taxon>
        <taxon>Acidobacteriaceae</taxon>
        <taxon>Terriglobus</taxon>
    </lineage>
</organism>
<keyword evidence="1 2" id="KW-0238">DNA-binding</keyword>
<keyword evidence="5" id="KW-1185">Reference proteome</keyword>
<proteinExistence type="predicted"/>
<evidence type="ECO:0000259" key="3">
    <source>
        <dbReference type="PROSITE" id="PS51755"/>
    </source>
</evidence>
<dbReference type="Pfam" id="PF00486">
    <property type="entry name" value="Trans_reg_C"/>
    <property type="match status" value="1"/>
</dbReference>
<dbReference type="CDD" id="cd00383">
    <property type="entry name" value="trans_reg_C"/>
    <property type="match status" value="1"/>
</dbReference>
<evidence type="ECO:0000256" key="1">
    <source>
        <dbReference type="ARBA" id="ARBA00023125"/>
    </source>
</evidence>
<dbReference type="AlphaFoldDB" id="A0A5B9E7L1"/>
<dbReference type="GO" id="GO:0006355">
    <property type="term" value="P:regulation of DNA-templated transcription"/>
    <property type="evidence" value="ECO:0007669"/>
    <property type="project" value="InterPro"/>
</dbReference>
<feature type="domain" description="OmpR/PhoB-type" evidence="3">
    <location>
        <begin position="2"/>
        <end position="100"/>
    </location>
</feature>
<protein>
    <recommendedName>
        <fullName evidence="3">OmpR/PhoB-type domain-containing protein</fullName>
    </recommendedName>
</protein>
<feature type="DNA-binding region" description="OmpR/PhoB-type" evidence="2">
    <location>
        <begin position="2"/>
        <end position="100"/>
    </location>
</feature>
<dbReference type="Gene3D" id="1.10.10.10">
    <property type="entry name" value="Winged helix-like DNA-binding domain superfamily/Winged helix DNA-binding domain"/>
    <property type="match status" value="1"/>
</dbReference>
<dbReference type="InterPro" id="IPR001867">
    <property type="entry name" value="OmpR/PhoB-type_DNA-bd"/>
</dbReference>
<dbReference type="GO" id="GO:0003677">
    <property type="term" value="F:DNA binding"/>
    <property type="evidence" value="ECO:0007669"/>
    <property type="project" value="UniProtKB-UniRule"/>
</dbReference>
<dbReference type="KEGG" id="talb:FTW19_05680"/>
<dbReference type="OrthoDB" id="9045337at2"/>
<dbReference type="InterPro" id="IPR036388">
    <property type="entry name" value="WH-like_DNA-bd_sf"/>
</dbReference>
<dbReference type="SUPFAM" id="SSF46894">
    <property type="entry name" value="C-terminal effector domain of the bipartite response regulators"/>
    <property type="match status" value="1"/>
</dbReference>
<name>A0A5B9E7L1_9BACT</name>